<dbReference type="Gene3D" id="1.10.10.10">
    <property type="entry name" value="Winged helix-like DNA-binding domain superfamily/Winged helix DNA-binding domain"/>
    <property type="match status" value="1"/>
</dbReference>
<dbReference type="GO" id="GO:0003700">
    <property type="term" value="F:DNA-binding transcription factor activity"/>
    <property type="evidence" value="ECO:0007669"/>
    <property type="project" value="InterPro"/>
</dbReference>
<keyword evidence="6" id="KW-1185">Reference proteome</keyword>
<dbReference type="SUPFAM" id="SSF48008">
    <property type="entry name" value="GntR ligand-binding domain-like"/>
    <property type="match status" value="1"/>
</dbReference>
<dbReference type="Pfam" id="PF07729">
    <property type="entry name" value="FCD"/>
    <property type="match status" value="1"/>
</dbReference>
<evidence type="ECO:0000313" key="6">
    <source>
        <dbReference type="Proteomes" id="UP000565745"/>
    </source>
</evidence>
<keyword evidence="3" id="KW-0804">Transcription</keyword>
<accession>A0A7W6MDD1</accession>
<dbReference type="AlphaFoldDB" id="A0A7W6MDD1"/>
<protein>
    <submittedName>
        <fullName evidence="5">GntR family transcriptional regulator of vanillate catabolism</fullName>
    </submittedName>
</protein>
<dbReference type="InterPro" id="IPR036388">
    <property type="entry name" value="WH-like_DNA-bd_sf"/>
</dbReference>
<evidence type="ECO:0000256" key="2">
    <source>
        <dbReference type="ARBA" id="ARBA00023125"/>
    </source>
</evidence>
<dbReference type="PROSITE" id="PS50949">
    <property type="entry name" value="HTH_GNTR"/>
    <property type="match status" value="1"/>
</dbReference>
<reference evidence="5 6" key="1">
    <citation type="submission" date="2020-08" db="EMBL/GenBank/DDBJ databases">
        <title>Genomic Encyclopedia of Type Strains, Phase IV (KMG-IV): sequencing the most valuable type-strain genomes for metagenomic binning, comparative biology and taxonomic classification.</title>
        <authorList>
            <person name="Goeker M."/>
        </authorList>
    </citation>
    <scope>NUCLEOTIDE SEQUENCE [LARGE SCALE GENOMIC DNA]</scope>
    <source>
        <strain evidence="5 6">DSM 101015</strain>
    </source>
</reference>
<sequence length="245" mass="26508">MPNRSLTQSEKALLGLRSLVMSGDFAKGQRLSEVAMAAQLGISRTPLRQAMDRLVAEGLLERISTGGCRVATFTKEDIADAIELRGVIEGTAARMAAERGVTPDLMTQAVLVLDQIDAALATGQAPDFEQYVQLNARFHELLTEFPGSPLIRREAQRMNLLPLASPSAFLSDQAAIPDFQNSLSYAQHQHRAILDAIARREGARAEGLAREHARLALINFDYLNDTDTAATQAVPGLSLVTNSQG</sequence>
<dbReference type="PRINTS" id="PR00035">
    <property type="entry name" value="HTHGNTR"/>
</dbReference>
<dbReference type="SMART" id="SM00345">
    <property type="entry name" value="HTH_GNTR"/>
    <property type="match status" value="1"/>
</dbReference>
<dbReference type="CDD" id="cd07377">
    <property type="entry name" value="WHTH_GntR"/>
    <property type="match status" value="1"/>
</dbReference>
<dbReference type="InterPro" id="IPR011711">
    <property type="entry name" value="GntR_C"/>
</dbReference>
<dbReference type="EMBL" id="JACIFU010000008">
    <property type="protein sequence ID" value="MBB4176147.1"/>
    <property type="molecule type" value="Genomic_DNA"/>
</dbReference>
<evidence type="ECO:0000313" key="5">
    <source>
        <dbReference type="EMBL" id="MBB4176147.1"/>
    </source>
</evidence>
<dbReference type="PANTHER" id="PTHR43537">
    <property type="entry name" value="TRANSCRIPTIONAL REGULATOR, GNTR FAMILY"/>
    <property type="match status" value="1"/>
</dbReference>
<dbReference type="SMART" id="SM00895">
    <property type="entry name" value="FCD"/>
    <property type="match status" value="1"/>
</dbReference>
<dbReference type="Gene3D" id="1.20.120.530">
    <property type="entry name" value="GntR ligand-binding domain-like"/>
    <property type="match status" value="1"/>
</dbReference>
<dbReference type="Pfam" id="PF00392">
    <property type="entry name" value="GntR"/>
    <property type="match status" value="1"/>
</dbReference>
<evidence type="ECO:0000259" key="4">
    <source>
        <dbReference type="PROSITE" id="PS50949"/>
    </source>
</evidence>
<organism evidence="5 6">
    <name type="scientific">Sulfitobacter noctilucicola</name>
    <dbReference type="NCBI Taxonomy" id="1342301"/>
    <lineage>
        <taxon>Bacteria</taxon>
        <taxon>Pseudomonadati</taxon>
        <taxon>Pseudomonadota</taxon>
        <taxon>Alphaproteobacteria</taxon>
        <taxon>Rhodobacterales</taxon>
        <taxon>Roseobacteraceae</taxon>
        <taxon>Sulfitobacter</taxon>
    </lineage>
</organism>
<gene>
    <name evidence="5" type="ORF">GGR93_003955</name>
</gene>
<keyword evidence="2" id="KW-0238">DNA-binding</keyword>
<dbReference type="InterPro" id="IPR000524">
    <property type="entry name" value="Tscrpt_reg_HTH_GntR"/>
</dbReference>
<dbReference type="GO" id="GO:0003677">
    <property type="term" value="F:DNA binding"/>
    <property type="evidence" value="ECO:0007669"/>
    <property type="project" value="UniProtKB-KW"/>
</dbReference>
<comment type="caution">
    <text evidence="5">The sequence shown here is derived from an EMBL/GenBank/DDBJ whole genome shotgun (WGS) entry which is preliminary data.</text>
</comment>
<name>A0A7W6MDD1_9RHOB</name>
<dbReference type="InterPro" id="IPR008920">
    <property type="entry name" value="TF_FadR/GntR_C"/>
</dbReference>
<dbReference type="InterPro" id="IPR036390">
    <property type="entry name" value="WH_DNA-bd_sf"/>
</dbReference>
<evidence type="ECO:0000256" key="3">
    <source>
        <dbReference type="ARBA" id="ARBA00023163"/>
    </source>
</evidence>
<evidence type="ECO:0000256" key="1">
    <source>
        <dbReference type="ARBA" id="ARBA00023015"/>
    </source>
</evidence>
<proteinExistence type="predicted"/>
<dbReference type="Proteomes" id="UP000565745">
    <property type="component" value="Unassembled WGS sequence"/>
</dbReference>
<keyword evidence="1" id="KW-0805">Transcription regulation</keyword>
<feature type="domain" description="HTH gntR-type" evidence="4">
    <location>
        <begin position="6"/>
        <end position="73"/>
    </location>
</feature>
<dbReference type="PANTHER" id="PTHR43537:SF49">
    <property type="entry name" value="TRANSCRIPTIONAL REGULATORY PROTEIN"/>
    <property type="match status" value="1"/>
</dbReference>
<dbReference type="RefSeq" id="WP_260168928.1">
    <property type="nucleotide sequence ID" value="NZ_JACIFU010000008.1"/>
</dbReference>
<dbReference type="SUPFAM" id="SSF46785">
    <property type="entry name" value="Winged helix' DNA-binding domain"/>
    <property type="match status" value="1"/>
</dbReference>